<name>A0A1G9IXW4_9BACT</name>
<keyword evidence="3 5" id="KW-0175">Coiled coil</keyword>
<proteinExistence type="inferred from homology"/>
<dbReference type="GO" id="GO:0006310">
    <property type="term" value="P:DNA recombination"/>
    <property type="evidence" value="ECO:0007669"/>
    <property type="project" value="UniProtKB-KW"/>
</dbReference>
<feature type="transmembrane region" description="Helical" evidence="6">
    <location>
        <begin position="12"/>
        <end position="30"/>
    </location>
</feature>
<dbReference type="AlphaFoldDB" id="A0A1G9IXW4"/>
<evidence type="ECO:0000256" key="2">
    <source>
        <dbReference type="ARBA" id="ARBA00009840"/>
    </source>
</evidence>
<dbReference type="Proteomes" id="UP000199053">
    <property type="component" value="Unassembled WGS sequence"/>
</dbReference>
<evidence type="ECO:0000256" key="4">
    <source>
        <dbReference type="ARBA" id="ARBA00023172"/>
    </source>
</evidence>
<keyword evidence="6" id="KW-0472">Membrane</keyword>
<dbReference type="InterPro" id="IPR003798">
    <property type="entry name" value="DNA_recombination_RmuC"/>
</dbReference>
<keyword evidence="6" id="KW-1133">Transmembrane helix</keyword>
<dbReference type="Pfam" id="PF02646">
    <property type="entry name" value="RmuC"/>
    <property type="match status" value="1"/>
</dbReference>
<dbReference type="EMBL" id="FNGA01000004">
    <property type="protein sequence ID" value="SDL29925.1"/>
    <property type="molecule type" value="Genomic_DNA"/>
</dbReference>
<evidence type="ECO:0000256" key="5">
    <source>
        <dbReference type="SAM" id="Coils"/>
    </source>
</evidence>
<dbReference type="STRING" id="246191.SAMN05660337_2559"/>
<keyword evidence="6" id="KW-0812">Transmembrane</keyword>
<dbReference type="PANTHER" id="PTHR30563">
    <property type="entry name" value="DNA RECOMBINATION PROTEIN RMUC"/>
    <property type="match status" value="1"/>
</dbReference>
<evidence type="ECO:0000256" key="1">
    <source>
        <dbReference type="ARBA" id="ARBA00003416"/>
    </source>
</evidence>
<sequence>MIEYIYTLPVEPFLFLAGLIVGTIIAMLVHSHRMTLANLRAQNQQAQLEERLKRIPELSLELAEAQDEISELNHDLADLREKNGSTGSTISAQLLQISRADKSIEDLRVERNKFSEDRQILLSRLTKIKTELDNERKQSSEKLILLTEAKEELSNQFKTLANEILEEKSKKFTEQNQTNLTQLLTPLKTKLGDFQGKVEEVYFQESKDRSALSEQVKQLMDLNRQLSSDAHNLTKALKGQSKTQGNWGELILERVLEMSGLRKGQEYDVQENHTRNDGSRAQPDVVIHLPDSRHLIVDAKVSLNAYNDYVNAEDDNKRKDAVKRHLESMRSHIKGLSGKNYQLLYGLESLDFVIMFVPIESAFILGSTQDATLWQDAWNKNVLIVSPSTLLFVIRTVAHLWRQEQQSRNAQEIAHRGAELYNKFVGFVEDLTKVGERLNQAQNAYDNAFNKLTSGKGNIIRQTELLKELGVKPKKTLPADIVSLALEDSQCTPQTEITIPSPN</sequence>
<protein>
    <submittedName>
        <fullName evidence="7">DNA recombination protein RmuC</fullName>
    </submittedName>
</protein>
<feature type="coiled-coil region" evidence="5">
    <location>
        <begin position="29"/>
        <end position="82"/>
    </location>
</feature>
<accession>A0A1G9IXW4</accession>
<evidence type="ECO:0000256" key="3">
    <source>
        <dbReference type="ARBA" id="ARBA00023054"/>
    </source>
</evidence>
<keyword evidence="4" id="KW-0233">DNA recombination</keyword>
<feature type="coiled-coil region" evidence="5">
    <location>
        <begin position="122"/>
        <end position="170"/>
    </location>
</feature>
<organism evidence="7 8">
    <name type="scientific">Maridesulfovibrio ferrireducens</name>
    <dbReference type="NCBI Taxonomy" id="246191"/>
    <lineage>
        <taxon>Bacteria</taxon>
        <taxon>Pseudomonadati</taxon>
        <taxon>Thermodesulfobacteriota</taxon>
        <taxon>Desulfovibrionia</taxon>
        <taxon>Desulfovibrionales</taxon>
        <taxon>Desulfovibrionaceae</taxon>
        <taxon>Maridesulfovibrio</taxon>
    </lineage>
</organism>
<evidence type="ECO:0000256" key="6">
    <source>
        <dbReference type="SAM" id="Phobius"/>
    </source>
</evidence>
<gene>
    <name evidence="7" type="ORF">SAMN05660337_2559</name>
</gene>
<comment type="similarity">
    <text evidence="2">Belongs to the RmuC family.</text>
</comment>
<dbReference type="PANTHER" id="PTHR30563:SF0">
    <property type="entry name" value="DNA RECOMBINATION PROTEIN RMUC"/>
    <property type="match status" value="1"/>
</dbReference>
<comment type="function">
    <text evidence="1">Involved in DNA recombination.</text>
</comment>
<reference evidence="8" key="1">
    <citation type="submission" date="2016-10" db="EMBL/GenBank/DDBJ databases">
        <authorList>
            <person name="Varghese N."/>
            <person name="Submissions S."/>
        </authorList>
    </citation>
    <scope>NUCLEOTIDE SEQUENCE [LARGE SCALE GENOMIC DNA]</scope>
    <source>
        <strain evidence="8">DSM 16995</strain>
    </source>
</reference>
<dbReference type="RefSeq" id="WP_244512278.1">
    <property type="nucleotide sequence ID" value="NZ_FNGA01000004.1"/>
</dbReference>
<evidence type="ECO:0000313" key="8">
    <source>
        <dbReference type="Proteomes" id="UP000199053"/>
    </source>
</evidence>
<evidence type="ECO:0000313" key="7">
    <source>
        <dbReference type="EMBL" id="SDL29925.1"/>
    </source>
</evidence>
<keyword evidence="8" id="KW-1185">Reference proteome</keyword>